<keyword evidence="1" id="KW-0732">Signal</keyword>
<gene>
    <name evidence="2" type="ORF">OKIOD_LOCUS13145</name>
</gene>
<name>A0ABN7T1F3_OIKDI</name>
<dbReference type="EMBL" id="OU015567">
    <property type="protein sequence ID" value="CAG5109911.1"/>
    <property type="molecule type" value="Genomic_DNA"/>
</dbReference>
<protein>
    <submittedName>
        <fullName evidence="2">Oidioi.mRNA.OKI2018_I69.chr2.g4380.t1.cds</fullName>
    </submittedName>
</protein>
<evidence type="ECO:0000313" key="2">
    <source>
        <dbReference type="EMBL" id="CAG5109911.1"/>
    </source>
</evidence>
<reference evidence="2 3" key="1">
    <citation type="submission" date="2021-04" db="EMBL/GenBank/DDBJ databases">
        <authorList>
            <person name="Bliznina A."/>
        </authorList>
    </citation>
    <scope>NUCLEOTIDE SEQUENCE [LARGE SCALE GENOMIC DNA]</scope>
</reference>
<feature type="signal peptide" evidence="1">
    <location>
        <begin position="1"/>
        <end position="19"/>
    </location>
</feature>
<keyword evidence="3" id="KW-1185">Reference proteome</keyword>
<dbReference type="Proteomes" id="UP001158576">
    <property type="component" value="Chromosome 2"/>
</dbReference>
<feature type="chain" id="PRO_5045746175" evidence="1">
    <location>
        <begin position="20"/>
        <end position="69"/>
    </location>
</feature>
<proteinExistence type="predicted"/>
<organism evidence="2 3">
    <name type="scientific">Oikopleura dioica</name>
    <name type="common">Tunicate</name>
    <dbReference type="NCBI Taxonomy" id="34765"/>
    <lineage>
        <taxon>Eukaryota</taxon>
        <taxon>Metazoa</taxon>
        <taxon>Chordata</taxon>
        <taxon>Tunicata</taxon>
        <taxon>Appendicularia</taxon>
        <taxon>Copelata</taxon>
        <taxon>Oikopleuridae</taxon>
        <taxon>Oikopleura</taxon>
    </lineage>
</organism>
<accession>A0ABN7T1F3</accession>
<evidence type="ECO:0000313" key="3">
    <source>
        <dbReference type="Proteomes" id="UP001158576"/>
    </source>
</evidence>
<evidence type="ECO:0000256" key="1">
    <source>
        <dbReference type="SAM" id="SignalP"/>
    </source>
</evidence>
<sequence length="69" mass="8144">MKKFLMIGLILVFGGLCYAGGYLHAFSQFNNKELQQNDDFYYNFDFDNFNKNYDGDQEGLVTYRHNIIN</sequence>